<sequence>MTISSPVTDTKNKSGQETDWRLFLRLASYATRSKRLLIISIALLVPLAVSGAVQPILIGQAISVIRSEPTYELLRGLPLSAALNLLAVLLMLTITVRLALQSLQGYLVTKVGQIITTDIRNDLFTHVTSLAVRFFDRTPVGKLMTRLTSDVEALGEVFSSGAIGIVSDLFSILVIAIFMFTMQWQLALMLVLMMIPITAVIVYFQYQYRLANYTTREELSDLNAQLQENLTGIGVVQLFRRERFNSELFRVTNKRYIKAVDTTIFYDSAVSATLEWIALVAIAGVLWMGGQRVLAGNLNFGTLSAFILFAQRLFDPLRQFAEKFTAIQAGFTAVERISDILNEPIEIKDPTSGKKEEGRGKKEEGRGKREEGRRAGYSPLLITGHPEATAYNLSPFDGELADNHQNPASSEYRLLSNNPKLPPNPPNLRRGENAKSQNSESGEIQFDNVWFAYKEDEYVLQNLNFTIKSGEKVALVGPTGAGKSSIIRLLCRLYEPSKGRILVNHVDIRDLPQAELRRHIGVIIQDGFLFAGDVKSNISLGENYSIEEIQAAAEKTNVARLIEQLPQGYDTQLRERGTNLSGGQKQLLAFARAAIRNPSILVLDEATASLDVGTEALIQEALERLMADRTAIIIAHRLSTIRNVDRILVLKRGQLVESGSHEELLQQEGLYASLYKLQMLGS</sequence>
<dbReference type="GO" id="GO:0005524">
    <property type="term" value="F:ATP binding"/>
    <property type="evidence" value="ECO:0007669"/>
    <property type="project" value="UniProtKB-KW"/>
</dbReference>
<proteinExistence type="predicted"/>
<keyword evidence="12" id="KW-1185">Reference proteome</keyword>
<dbReference type="EMBL" id="SRRZ01000003">
    <property type="protein sequence ID" value="NQE32535.1"/>
    <property type="molecule type" value="Genomic_DNA"/>
</dbReference>
<dbReference type="PANTHER" id="PTHR43394:SF1">
    <property type="entry name" value="ATP-BINDING CASSETTE SUB-FAMILY B MEMBER 10, MITOCHONDRIAL"/>
    <property type="match status" value="1"/>
</dbReference>
<feature type="domain" description="ABC transmembrane type-1" evidence="10">
    <location>
        <begin position="38"/>
        <end position="329"/>
    </location>
</feature>
<dbReference type="Pfam" id="PF00664">
    <property type="entry name" value="ABC_membrane"/>
    <property type="match status" value="1"/>
</dbReference>
<dbReference type="Gene3D" id="3.40.50.300">
    <property type="entry name" value="P-loop containing nucleotide triphosphate hydrolases"/>
    <property type="match status" value="1"/>
</dbReference>
<dbReference type="InterPro" id="IPR036640">
    <property type="entry name" value="ABC1_TM_sf"/>
</dbReference>
<dbReference type="SMART" id="SM00382">
    <property type="entry name" value="AAA"/>
    <property type="match status" value="1"/>
</dbReference>
<accession>A0ABX2CSH9</accession>
<dbReference type="InterPro" id="IPR003593">
    <property type="entry name" value="AAA+_ATPase"/>
</dbReference>
<dbReference type="InterPro" id="IPR011527">
    <property type="entry name" value="ABC1_TM_dom"/>
</dbReference>
<evidence type="ECO:0000256" key="7">
    <source>
        <dbReference type="SAM" id="MobiDB-lite"/>
    </source>
</evidence>
<feature type="transmembrane region" description="Helical" evidence="8">
    <location>
        <begin position="186"/>
        <end position="206"/>
    </location>
</feature>
<feature type="compositionally biased region" description="Basic and acidic residues" evidence="7">
    <location>
        <begin position="345"/>
        <end position="374"/>
    </location>
</feature>
<dbReference type="PROSITE" id="PS50929">
    <property type="entry name" value="ABC_TM1F"/>
    <property type="match status" value="1"/>
</dbReference>
<dbReference type="RefSeq" id="WP_172184701.1">
    <property type="nucleotide sequence ID" value="NZ_CAWPPK010000223.1"/>
</dbReference>
<evidence type="ECO:0000313" key="11">
    <source>
        <dbReference type="EMBL" id="NQE32535.1"/>
    </source>
</evidence>
<dbReference type="Gene3D" id="1.20.1560.10">
    <property type="entry name" value="ABC transporter type 1, transmembrane domain"/>
    <property type="match status" value="2"/>
</dbReference>
<dbReference type="PROSITE" id="PS00211">
    <property type="entry name" value="ABC_TRANSPORTER_1"/>
    <property type="match status" value="1"/>
</dbReference>
<comment type="caution">
    <text evidence="11">The sequence shown here is derived from an EMBL/GenBank/DDBJ whole genome shotgun (WGS) entry which is preliminary data.</text>
</comment>
<keyword evidence="3" id="KW-0547">Nucleotide-binding</keyword>
<dbReference type="SUPFAM" id="SSF90123">
    <property type="entry name" value="ABC transporter transmembrane region"/>
    <property type="match status" value="1"/>
</dbReference>
<dbReference type="Pfam" id="PF00005">
    <property type="entry name" value="ABC_tran"/>
    <property type="match status" value="1"/>
</dbReference>
<keyword evidence="2 8" id="KW-0812">Transmembrane</keyword>
<gene>
    <name evidence="11" type="ORF">E5S67_00251</name>
</gene>
<feature type="region of interest" description="Disordered" evidence="7">
    <location>
        <begin position="393"/>
        <end position="441"/>
    </location>
</feature>
<evidence type="ECO:0000256" key="1">
    <source>
        <dbReference type="ARBA" id="ARBA00004651"/>
    </source>
</evidence>
<dbReference type="CDD" id="cd18544">
    <property type="entry name" value="ABC_6TM_TmrA_like"/>
    <property type="match status" value="1"/>
</dbReference>
<feature type="transmembrane region" description="Helical" evidence="8">
    <location>
        <begin position="77"/>
        <end position="100"/>
    </location>
</feature>
<evidence type="ECO:0000259" key="10">
    <source>
        <dbReference type="PROSITE" id="PS50929"/>
    </source>
</evidence>
<organism evidence="11 12">
    <name type="scientific">Microcoleus asticus IPMA8</name>
    <dbReference type="NCBI Taxonomy" id="2563858"/>
    <lineage>
        <taxon>Bacteria</taxon>
        <taxon>Bacillati</taxon>
        <taxon>Cyanobacteriota</taxon>
        <taxon>Cyanophyceae</taxon>
        <taxon>Oscillatoriophycideae</taxon>
        <taxon>Oscillatoriales</taxon>
        <taxon>Microcoleaceae</taxon>
        <taxon>Microcoleus</taxon>
        <taxon>Microcoleus asticus</taxon>
    </lineage>
</organism>
<dbReference type="InterPro" id="IPR003439">
    <property type="entry name" value="ABC_transporter-like_ATP-bd"/>
</dbReference>
<feature type="region of interest" description="Disordered" evidence="7">
    <location>
        <begin position="345"/>
        <end position="379"/>
    </location>
</feature>
<feature type="domain" description="ABC transporter" evidence="9">
    <location>
        <begin position="444"/>
        <end position="677"/>
    </location>
</feature>
<feature type="transmembrane region" description="Helical" evidence="8">
    <location>
        <begin position="36"/>
        <end position="57"/>
    </location>
</feature>
<comment type="subcellular location">
    <subcellularLocation>
        <location evidence="1">Cell membrane</location>
        <topology evidence="1">Multi-pass membrane protein</topology>
    </subcellularLocation>
</comment>
<dbReference type="InterPro" id="IPR027417">
    <property type="entry name" value="P-loop_NTPase"/>
</dbReference>
<evidence type="ECO:0000313" key="12">
    <source>
        <dbReference type="Proteomes" id="UP000702425"/>
    </source>
</evidence>
<evidence type="ECO:0000256" key="2">
    <source>
        <dbReference type="ARBA" id="ARBA00022692"/>
    </source>
</evidence>
<dbReference type="InterPro" id="IPR039421">
    <property type="entry name" value="Type_1_exporter"/>
</dbReference>
<name>A0ABX2CSH9_9CYAN</name>
<dbReference type="PANTHER" id="PTHR43394">
    <property type="entry name" value="ATP-DEPENDENT PERMEASE MDL1, MITOCHONDRIAL"/>
    <property type="match status" value="1"/>
</dbReference>
<keyword evidence="5 8" id="KW-1133">Transmembrane helix</keyword>
<evidence type="ECO:0000256" key="8">
    <source>
        <dbReference type="SAM" id="Phobius"/>
    </source>
</evidence>
<dbReference type="PROSITE" id="PS50893">
    <property type="entry name" value="ABC_TRANSPORTER_2"/>
    <property type="match status" value="1"/>
</dbReference>
<evidence type="ECO:0000256" key="4">
    <source>
        <dbReference type="ARBA" id="ARBA00022840"/>
    </source>
</evidence>
<dbReference type="InterPro" id="IPR017871">
    <property type="entry name" value="ABC_transporter-like_CS"/>
</dbReference>
<protein>
    <submittedName>
        <fullName evidence="11">ABC transporter ATP-binding protein</fullName>
    </submittedName>
</protein>
<dbReference type="CDD" id="cd03254">
    <property type="entry name" value="ABCC_Glucan_exporter_like"/>
    <property type="match status" value="1"/>
</dbReference>
<evidence type="ECO:0000256" key="3">
    <source>
        <dbReference type="ARBA" id="ARBA00022741"/>
    </source>
</evidence>
<keyword evidence="6 8" id="KW-0472">Membrane</keyword>
<evidence type="ECO:0000256" key="5">
    <source>
        <dbReference type="ARBA" id="ARBA00022989"/>
    </source>
</evidence>
<evidence type="ECO:0000259" key="9">
    <source>
        <dbReference type="PROSITE" id="PS50893"/>
    </source>
</evidence>
<dbReference type="SUPFAM" id="SSF52540">
    <property type="entry name" value="P-loop containing nucleoside triphosphate hydrolases"/>
    <property type="match status" value="1"/>
</dbReference>
<keyword evidence="4 11" id="KW-0067">ATP-binding</keyword>
<dbReference type="Proteomes" id="UP000702425">
    <property type="component" value="Unassembled WGS sequence"/>
</dbReference>
<evidence type="ECO:0000256" key="6">
    <source>
        <dbReference type="ARBA" id="ARBA00023136"/>
    </source>
</evidence>
<feature type="transmembrane region" description="Helical" evidence="8">
    <location>
        <begin position="153"/>
        <end position="180"/>
    </location>
</feature>
<reference evidence="11 12" key="1">
    <citation type="journal article" date="2020" name="Sci. Rep.">
        <title>A novel cyanobacterial geosmin producer, revising GeoA distribution and dispersion patterns in Bacteria.</title>
        <authorList>
            <person name="Churro C."/>
            <person name="Semedo-Aguiar A.P."/>
            <person name="Silva A.D."/>
            <person name="Pereira-Leal J.B."/>
            <person name="Leite R.B."/>
        </authorList>
    </citation>
    <scope>NUCLEOTIDE SEQUENCE [LARGE SCALE GENOMIC DNA]</scope>
    <source>
        <strain evidence="11 12">IPMA8</strain>
    </source>
</reference>
<feature type="transmembrane region" description="Helical" evidence="8">
    <location>
        <begin position="264"/>
        <end position="288"/>
    </location>
</feature>